<organism evidence="2 3">
    <name type="scientific">Daphnia galeata</name>
    <dbReference type="NCBI Taxonomy" id="27404"/>
    <lineage>
        <taxon>Eukaryota</taxon>
        <taxon>Metazoa</taxon>
        <taxon>Ecdysozoa</taxon>
        <taxon>Arthropoda</taxon>
        <taxon>Crustacea</taxon>
        <taxon>Branchiopoda</taxon>
        <taxon>Diplostraca</taxon>
        <taxon>Cladocera</taxon>
        <taxon>Anomopoda</taxon>
        <taxon>Daphniidae</taxon>
        <taxon>Daphnia</taxon>
    </lineage>
</organism>
<name>A0A8J2RRM7_9CRUS</name>
<dbReference type="GO" id="GO:0004674">
    <property type="term" value="F:protein serine/threonine kinase activity"/>
    <property type="evidence" value="ECO:0007669"/>
    <property type="project" value="InterPro"/>
</dbReference>
<dbReference type="GO" id="GO:0051082">
    <property type="term" value="F:unfolded protein binding"/>
    <property type="evidence" value="ECO:0007669"/>
    <property type="project" value="TreeGrafter"/>
</dbReference>
<dbReference type="Proteomes" id="UP000789390">
    <property type="component" value="Unassembled WGS sequence"/>
</dbReference>
<dbReference type="InterPro" id="IPR045133">
    <property type="entry name" value="IRE1/2-like"/>
</dbReference>
<dbReference type="PANTHER" id="PTHR13954">
    <property type="entry name" value="IRE1-RELATED"/>
    <property type="match status" value="1"/>
</dbReference>
<dbReference type="GO" id="GO:1990604">
    <property type="term" value="C:IRE1-TRAF2-ASK1 complex"/>
    <property type="evidence" value="ECO:0007669"/>
    <property type="project" value="TreeGrafter"/>
</dbReference>
<dbReference type="GO" id="GO:0005524">
    <property type="term" value="F:ATP binding"/>
    <property type="evidence" value="ECO:0007669"/>
    <property type="project" value="InterPro"/>
</dbReference>
<dbReference type="GO" id="GO:0004521">
    <property type="term" value="F:RNA endonuclease activity"/>
    <property type="evidence" value="ECO:0007669"/>
    <property type="project" value="InterPro"/>
</dbReference>
<dbReference type="EMBL" id="CAKKLH010000277">
    <property type="protein sequence ID" value="CAH0107578.1"/>
    <property type="molecule type" value="Genomic_DNA"/>
</dbReference>
<evidence type="ECO:0000259" key="1">
    <source>
        <dbReference type="PROSITE" id="PS50011"/>
    </source>
</evidence>
<accession>A0A8J2RRM7</accession>
<sequence>MENLITDQELVICSDVVAASSWTGRVFDGTWGGNQKVRVRKISDIDVRKKGDFEKYLSPLFAHENVLKVLGSVLNSPDRAHRYFVLEHFDLTLQQYCQNVEIQESLYVMPADIDALRQMAEGLLFIHGKDLLHGSINPDNVFVCTNRDTLGLLVKISDFGLHVAMTAVENRIQSYHWHPRYWLPEEPHEIEPSVYGADFGPDTVQIPESFYNDVFALGCTMFYFLKRQHPFLGPLENDNDPLQQILHNIRIQNAAGLSMLPRGEDHVAYKPIKDMVNNSLEQYTPEESIRRIGRPHLLIAATIFKAYLADHPLQ</sequence>
<comment type="caution">
    <text evidence="2">The sequence shown here is derived from an EMBL/GenBank/DDBJ whole genome shotgun (WGS) entry which is preliminary data.</text>
</comment>
<protein>
    <recommendedName>
        <fullName evidence="1">Protein kinase domain-containing protein</fullName>
    </recommendedName>
</protein>
<proteinExistence type="predicted"/>
<dbReference type="InterPro" id="IPR000719">
    <property type="entry name" value="Prot_kinase_dom"/>
</dbReference>
<evidence type="ECO:0000313" key="3">
    <source>
        <dbReference type="Proteomes" id="UP000789390"/>
    </source>
</evidence>
<dbReference type="InterPro" id="IPR011009">
    <property type="entry name" value="Kinase-like_dom_sf"/>
</dbReference>
<dbReference type="Gene3D" id="1.10.510.10">
    <property type="entry name" value="Transferase(Phosphotransferase) domain 1"/>
    <property type="match status" value="1"/>
</dbReference>
<dbReference type="PROSITE" id="PS50011">
    <property type="entry name" value="PROTEIN_KINASE_DOM"/>
    <property type="match status" value="1"/>
</dbReference>
<dbReference type="GO" id="GO:0070059">
    <property type="term" value="P:intrinsic apoptotic signaling pathway in response to endoplasmic reticulum stress"/>
    <property type="evidence" value="ECO:0007669"/>
    <property type="project" value="TreeGrafter"/>
</dbReference>
<dbReference type="SMART" id="SM00220">
    <property type="entry name" value="S_TKc"/>
    <property type="match status" value="1"/>
</dbReference>
<reference evidence="2" key="1">
    <citation type="submission" date="2021-11" db="EMBL/GenBank/DDBJ databases">
        <authorList>
            <person name="Schell T."/>
        </authorList>
    </citation>
    <scope>NUCLEOTIDE SEQUENCE</scope>
    <source>
        <strain evidence="2">M5</strain>
    </source>
</reference>
<gene>
    <name evidence="2" type="ORF">DGAL_LOCUS10898</name>
</gene>
<dbReference type="Pfam" id="PF00069">
    <property type="entry name" value="Pkinase"/>
    <property type="match status" value="1"/>
</dbReference>
<dbReference type="AlphaFoldDB" id="A0A8J2RRM7"/>
<dbReference type="PANTHER" id="PTHR13954:SF6">
    <property type="entry name" value="NON-SPECIFIC SERINE_THREONINE PROTEIN KINASE"/>
    <property type="match status" value="1"/>
</dbReference>
<dbReference type="OrthoDB" id="4062651at2759"/>
<dbReference type="SUPFAM" id="SSF56112">
    <property type="entry name" value="Protein kinase-like (PK-like)"/>
    <property type="match status" value="1"/>
</dbReference>
<feature type="domain" description="Protein kinase" evidence="1">
    <location>
        <begin position="12"/>
        <end position="308"/>
    </location>
</feature>
<evidence type="ECO:0000313" key="2">
    <source>
        <dbReference type="EMBL" id="CAH0107578.1"/>
    </source>
</evidence>
<dbReference type="GO" id="GO:0036498">
    <property type="term" value="P:IRE1-mediated unfolded protein response"/>
    <property type="evidence" value="ECO:0007669"/>
    <property type="project" value="TreeGrafter"/>
</dbReference>
<keyword evidence="3" id="KW-1185">Reference proteome</keyword>